<dbReference type="Pfam" id="PF02706">
    <property type="entry name" value="Wzz"/>
    <property type="match status" value="1"/>
</dbReference>
<gene>
    <name evidence="10" type="ORF">B0H99_11167</name>
</gene>
<dbReference type="EMBL" id="PYAT01000011">
    <property type="protein sequence ID" value="PSL31684.1"/>
    <property type="molecule type" value="Genomic_DNA"/>
</dbReference>
<comment type="caution">
    <text evidence="10">The sequence shown here is derived from an EMBL/GenBank/DDBJ whole genome shotgun (WGS) entry which is preliminary data.</text>
</comment>
<evidence type="ECO:0000256" key="4">
    <source>
        <dbReference type="ARBA" id="ARBA00022692"/>
    </source>
</evidence>
<dbReference type="GO" id="GO:0005886">
    <property type="term" value="C:plasma membrane"/>
    <property type="evidence" value="ECO:0007669"/>
    <property type="project" value="UniProtKB-SubCell"/>
</dbReference>
<organism evidence="10 11">
    <name type="scientific">Planomicrobium soli</name>
    <dbReference type="NCBI Taxonomy" id="1176648"/>
    <lineage>
        <taxon>Bacteria</taxon>
        <taxon>Bacillati</taxon>
        <taxon>Bacillota</taxon>
        <taxon>Bacilli</taxon>
        <taxon>Bacillales</taxon>
        <taxon>Caryophanaceae</taxon>
        <taxon>Planomicrobium</taxon>
    </lineage>
</organism>
<dbReference type="RefSeq" id="WP_106534265.1">
    <property type="nucleotide sequence ID" value="NZ_PYAT01000011.1"/>
</dbReference>
<protein>
    <submittedName>
        <fullName evidence="10">Capsular polysaccharide biosynthesis protein</fullName>
    </submittedName>
</protein>
<evidence type="ECO:0000256" key="1">
    <source>
        <dbReference type="ARBA" id="ARBA00004651"/>
    </source>
</evidence>
<keyword evidence="6 7" id="KW-0472">Membrane</keyword>
<accession>A0A2P8GCG8</accession>
<evidence type="ECO:0000313" key="11">
    <source>
        <dbReference type="Proteomes" id="UP000242682"/>
    </source>
</evidence>
<dbReference type="InterPro" id="IPR032807">
    <property type="entry name" value="GNVR"/>
</dbReference>
<dbReference type="OrthoDB" id="2360475at2"/>
<feature type="domain" description="Tyrosine-protein kinase G-rich" evidence="9">
    <location>
        <begin position="142"/>
        <end position="194"/>
    </location>
</feature>
<comment type="subcellular location">
    <subcellularLocation>
        <location evidence="1">Cell membrane</location>
        <topology evidence="1">Multi-pass membrane protein</topology>
    </subcellularLocation>
</comment>
<evidence type="ECO:0000313" key="10">
    <source>
        <dbReference type="EMBL" id="PSL31684.1"/>
    </source>
</evidence>
<comment type="similarity">
    <text evidence="2">Belongs to the CpsC/CapA family.</text>
</comment>
<evidence type="ECO:0000256" key="6">
    <source>
        <dbReference type="ARBA" id="ARBA00023136"/>
    </source>
</evidence>
<proteinExistence type="inferred from homology"/>
<dbReference type="InterPro" id="IPR050445">
    <property type="entry name" value="Bact_polysacc_biosynth/exp"/>
</dbReference>
<evidence type="ECO:0000256" key="2">
    <source>
        <dbReference type="ARBA" id="ARBA00006683"/>
    </source>
</evidence>
<keyword evidence="11" id="KW-1185">Reference proteome</keyword>
<evidence type="ECO:0000259" key="9">
    <source>
        <dbReference type="Pfam" id="PF13807"/>
    </source>
</evidence>
<dbReference type="InterPro" id="IPR003856">
    <property type="entry name" value="LPS_length_determ_N"/>
</dbReference>
<evidence type="ECO:0000256" key="7">
    <source>
        <dbReference type="SAM" id="Phobius"/>
    </source>
</evidence>
<dbReference type="Proteomes" id="UP000242682">
    <property type="component" value="Unassembled WGS sequence"/>
</dbReference>
<reference evidence="10 11" key="1">
    <citation type="submission" date="2018-03" db="EMBL/GenBank/DDBJ databases">
        <title>Genomic Encyclopedia of Type Strains, Phase III (KMG-III): the genomes of soil and plant-associated and newly described type strains.</title>
        <authorList>
            <person name="Whitman W."/>
        </authorList>
    </citation>
    <scope>NUCLEOTIDE SEQUENCE [LARGE SCALE GENOMIC DNA]</scope>
    <source>
        <strain evidence="10 11">CGMCC 1.12259</strain>
    </source>
</reference>
<keyword evidence="5 7" id="KW-1133">Transmembrane helix</keyword>
<keyword evidence="3" id="KW-1003">Cell membrane</keyword>
<sequence>MESTFNIKEFFKNMKKRLPIILIMTFLITALFGIASYTLLKPIYQASTQLLVNQTVKSGEEGTALSIDDNLQLISTYNVIIKSPVILNAVIEELKLADTVATLDEKITVSSTENSQVVQIAVEDESMSQAVAISNTVASVFQAEIKSLMNVDNVKVLAPAVESANPSPVKPDPFLNMAIGAILGFMLGTGIAILLDQMNTTVRTEEDIEEIIGLQVLGIVSSAKTEKEFKKSGVIYDQKEMVENVENEKLKTISNPKIGGSY</sequence>
<evidence type="ECO:0000259" key="8">
    <source>
        <dbReference type="Pfam" id="PF02706"/>
    </source>
</evidence>
<dbReference type="Pfam" id="PF13807">
    <property type="entry name" value="GNVR"/>
    <property type="match status" value="1"/>
</dbReference>
<name>A0A2P8GCG8_9BACL</name>
<keyword evidence="4 7" id="KW-0812">Transmembrane</keyword>
<dbReference type="PANTHER" id="PTHR32309">
    <property type="entry name" value="TYROSINE-PROTEIN KINASE"/>
    <property type="match status" value="1"/>
</dbReference>
<feature type="domain" description="Polysaccharide chain length determinant N-terminal" evidence="8">
    <location>
        <begin position="4"/>
        <end position="94"/>
    </location>
</feature>
<evidence type="ECO:0000256" key="3">
    <source>
        <dbReference type="ARBA" id="ARBA00022475"/>
    </source>
</evidence>
<evidence type="ECO:0000256" key="5">
    <source>
        <dbReference type="ARBA" id="ARBA00022989"/>
    </source>
</evidence>
<feature type="transmembrane region" description="Helical" evidence="7">
    <location>
        <begin position="20"/>
        <end position="40"/>
    </location>
</feature>
<dbReference type="GO" id="GO:0004713">
    <property type="term" value="F:protein tyrosine kinase activity"/>
    <property type="evidence" value="ECO:0007669"/>
    <property type="project" value="TreeGrafter"/>
</dbReference>
<dbReference type="PANTHER" id="PTHR32309:SF13">
    <property type="entry name" value="FERRIC ENTEROBACTIN TRANSPORT PROTEIN FEPE"/>
    <property type="match status" value="1"/>
</dbReference>
<dbReference type="AlphaFoldDB" id="A0A2P8GCG8"/>
<feature type="transmembrane region" description="Helical" evidence="7">
    <location>
        <begin position="174"/>
        <end position="195"/>
    </location>
</feature>